<dbReference type="KEGG" id="chq:AQ619_18530"/>
<organism evidence="2 3">
    <name type="scientific">Caulobacter henricii</name>
    <dbReference type="NCBI Taxonomy" id="69395"/>
    <lineage>
        <taxon>Bacteria</taxon>
        <taxon>Pseudomonadati</taxon>
        <taxon>Pseudomonadota</taxon>
        <taxon>Alphaproteobacteria</taxon>
        <taxon>Caulobacterales</taxon>
        <taxon>Caulobacteraceae</taxon>
        <taxon>Caulobacter</taxon>
    </lineage>
</organism>
<dbReference type="InterPro" id="IPR011322">
    <property type="entry name" value="N-reg_PII-like_a/b"/>
</dbReference>
<keyword evidence="3" id="KW-1185">Reference proteome</keyword>
<reference evidence="2 3" key="1">
    <citation type="submission" date="2015-10" db="EMBL/GenBank/DDBJ databases">
        <title>Conservation of the essential genome among Caulobacter and Brevundimonas species.</title>
        <authorList>
            <person name="Scott D."/>
            <person name="Ely B."/>
        </authorList>
    </citation>
    <scope>NUCLEOTIDE SEQUENCE [LARGE SCALE GENOMIC DNA]</scope>
    <source>
        <strain evidence="2 3">CB4</strain>
        <plasmid evidence="3">CB4 Plasmid</plasmid>
    </source>
</reference>
<keyword evidence="2" id="KW-0614">Plasmid</keyword>
<name>A0A0N7JI84_9CAUL</name>
<accession>A0A0N7JI84</accession>
<evidence type="ECO:0000313" key="2">
    <source>
        <dbReference type="EMBL" id="ALL15482.1"/>
    </source>
</evidence>
<dbReference type="Pfam" id="PF02641">
    <property type="entry name" value="DUF190"/>
    <property type="match status" value="1"/>
</dbReference>
<dbReference type="AlphaFoldDB" id="A0A0N7JI84"/>
<proteinExistence type="inferred from homology"/>
<dbReference type="InterPro" id="IPR003793">
    <property type="entry name" value="UPF0166"/>
</dbReference>
<evidence type="ECO:0000256" key="1">
    <source>
        <dbReference type="ARBA" id="ARBA00010554"/>
    </source>
</evidence>
<dbReference type="Proteomes" id="UP000056905">
    <property type="component" value="Plasmid pCB4"/>
</dbReference>
<dbReference type="Gene3D" id="3.30.70.120">
    <property type="match status" value="1"/>
</dbReference>
<dbReference type="EMBL" id="CP013003">
    <property type="protein sequence ID" value="ALL15482.1"/>
    <property type="molecule type" value="Genomic_DNA"/>
</dbReference>
<dbReference type="RefSeq" id="WP_062152086.1">
    <property type="nucleotide sequence ID" value="NZ_CP013003.1"/>
</dbReference>
<comment type="similarity">
    <text evidence="1">Belongs to the UPF0166 family.</text>
</comment>
<evidence type="ECO:0000313" key="3">
    <source>
        <dbReference type="Proteomes" id="UP000056905"/>
    </source>
</evidence>
<dbReference type="SUPFAM" id="SSF54913">
    <property type="entry name" value="GlnB-like"/>
    <property type="match status" value="1"/>
</dbReference>
<gene>
    <name evidence="2" type="ORF">AQ619_18530</name>
</gene>
<protein>
    <submittedName>
        <fullName evidence="2">Uncharacterized protein</fullName>
    </submittedName>
</protein>
<geneLocation type="plasmid" evidence="3">
    <name>CB4 Plasmid</name>
</geneLocation>
<dbReference type="InterPro" id="IPR015867">
    <property type="entry name" value="N-reg_PII/ATP_PRibTrfase_C"/>
</dbReference>
<sequence length="114" mass="12447">MTTDGQHLLRIYFDAALALQDQAYDAVLIARARDMKIASAAVLRVIEAYGDTAIVHGGKARDLAPYQHLIVELVDTQPKLKAFVETLELSVEIGLVTLEKVQVVGYGGHRHHGA</sequence>
<dbReference type="OrthoDB" id="7188537at2"/>